<accession>A0A1H9ZG67</accession>
<protein>
    <submittedName>
        <fullName evidence="1">Uncharacterized protein</fullName>
    </submittedName>
</protein>
<evidence type="ECO:0000313" key="1">
    <source>
        <dbReference type="EMBL" id="SES79835.1"/>
    </source>
</evidence>
<evidence type="ECO:0000313" key="2">
    <source>
        <dbReference type="Proteomes" id="UP000199345"/>
    </source>
</evidence>
<gene>
    <name evidence="1" type="ORF">SAMN05216326_10413</name>
</gene>
<keyword evidence="2" id="KW-1185">Reference proteome</keyword>
<organism evidence="1 2">
    <name type="scientific">Nitrosomonas marina</name>
    <dbReference type="NCBI Taxonomy" id="917"/>
    <lineage>
        <taxon>Bacteria</taxon>
        <taxon>Pseudomonadati</taxon>
        <taxon>Pseudomonadota</taxon>
        <taxon>Betaproteobacteria</taxon>
        <taxon>Nitrosomonadales</taxon>
        <taxon>Nitrosomonadaceae</taxon>
        <taxon>Nitrosomonas</taxon>
    </lineage>
</organism>
<sequence>MIFIESPVPMKSGVLNILGEVLVEVFEKYDAKLQPIVYTAQTHCERLSLSQKRGVGFAKCKEMSAPDT</sequence>
<reference evidence="2" key="1">
    <citation type="submission" date="2016-10" db="EMBL/GenBank/DDBJ databases">
        <authorList>
            <person name="Varghese N."/>
            <person name="Submissions S."/>
        </authorList>
    </citation>
    <scope>NUCLEOTIDE SEQUENCE [LARGE SCALE GENOMIC DNA]</scope>
    <source>
        <strain evidence="2">Nm71</strain>
    </source>
</reference>
<proteinExistence type="predicted"/>
<dbReference type="Proteomes" id="UP000199345">
    <property type="component" value="Unassembled WGS sequence"/>
</dbReference>
<dbReference type="EMBL" id="FOIA01000004">
    <property type="protein sequence ID" value="SES79835.1"/>
    <property type="molecule type" value="Genomic_DNA"/>
</dbReference>
<name>A0A1H9ZG67_9PROT</name>
<dbReference type="AlphaFoldDB" id="A0A1H9ZG67"/>